<evidence type="ECO:0000256" key="1">
    <source>
        <dbReference type="ARBA" id="ARBA00022574"/>
    </source>
</evidence>
<protein>
    <submittedName>
        <fullName evidence="4">Uncharacterized protein</fullName>
    </submittedName>
</protein>
<name>A0A7S0TBX3_9EUKA</name>
<dbReference type="InterPro" id="IPR019775">
    <property type="entry name" value="WD40_repeat_CS"/>
</dbReference>
<dbReference type="EMBL" id="HBFI01000887">
    <property type="protein sequence ID" value="CAD8731751.1"/>
    <property type="molecule type" value="Transcribed_RNA"/>
</dbReference>
<dbReference type="PANTHER" id="PTHR19879">
    <property type="entry name" value="TRANSCRIPTION INITIATION FACTOR TFIID"/>
    <property type="match status" value="1"/>
</dbReference>
<dbReference type="SUPFAM" id="SSF50978">
    <property type="entry name" value="WD40 repeat-like"/>
    <property type="match status" value="1"/>
</dbReference>
<feature type="repeat" description="WD" evidence="3">
    <location>
        <begin position="108"/>
        <end position="149"/>
    </location>
</feature>
<dbReference type="InterPro" id="IPR036322">
    <property type="entry name" value="WD40_repeat_dom_sf"/>
</dbReference>
<dbReference type="PANTHER" id="PTHR19879:SF1">
    <property type="entry name" value="CANNONBALL-RELATED"/>
    <property type="match status" value="1"/>
</dbReference>
<dbReference type="AlphaFoldDB" id="A0A7S0TBX3"/>
<gene>
    <name evidence="4" type="ORF">EMAR1385_LOCUS630</name>
</gene>
<dbReference type="Pfam" id="PF00400">
    <property type="entry name" value="WD40"/>
    <property type="match status" value="4"/>
</dbReference>
<feature type="repeat" description="WD" evidence="3">
    <location>
        <begin position="24"/>
        <end position="65"/>
    </location>
</feature>
<dbReference type="GO" id="GO:0016251">
    <property type="term" value="F:RNA polymerase II general transcription initiation factor activity"/>
    <property type="evidence" value="ECO:0007669"/>
    <property type="project" value="TreeGrafter"/>
</dbReference>
<evidence type="ECO:0000256" key="3">
    <source>
        <dbReference type="PROSITE-ProRule" id="PRU00221"/>
    </source>
</evidence>
<dbReference type="GO" id="GO:0005669">
    <property type="term" value="C:transcription factor TFIID complex"/>
    <property type="evidence" value="ECO:0007669"/>
    <property type="project" value="TreeGrafter"/>
</dbReference>
<reference evidence="4" key="1">
    <citation type="submission" date="2021-01" db="EMBL/GenBank/DDBJ databases">
        <authorList>
            <person name="Corre E."/>
            <person name="Pelletier E."/>
            <person name="Niang G."/>
            <person name="Scheremetjew M."/>
            <person name="Finn R."/>
            <person name="Kale V."/>
            <person name="Holt S."/>
            <person name="Cochrane G."/>
            <person name="Meng A."/>
            <person name="Brown T."/>
            <person name="Cohen L."/>
        </authorList>
    </citation>
    <scope>NUCLEOTIDE SEQUENCE</scope>
</reference>
<dbReference type="SMART" id="SM00320">
    <property type="entry name" value="WD40"/>
    <property type="match status" value="4"/>
</dbReference>
<proteinExistence type="predicted"/>
<organism evidence="4">
    <name type="scientific">Elphidium margaritaceum</name>
    <dbReference type="NCBI Taxonomy" id="933848"/>
    <lineage>
        <taxon>Eukaryota</taxon>
        <taxon>Sar</taxon>
        <taxon>Rhizaria</taxon>
        <taxon>Retaria</taxon>
        <taxon>Foraminifera</taxon>
        <taxon>Rotaliida</taxon>
        <taxon>Elphidiidae</taxon>
        <taxon>Elphidium</taxon>
    </lineage>
</organism>
<keyword evidence="1 3" id="KW-0853">WD repeat</keyword>
<evidence type="ECO:0000256" key="2">
    <source>
        <dbReference type="ARBA" id="ARBA00022737"/>
    </source>
</evidence>
<dbReference type="InterPro" id="IPR015943">
    <property type="entry name" value="WD40/YVTN_repeat-like_dom_sf"/>
</dbReference>
<dbReference type="PRINTS" id="PR00320">
    <property type="entry name" value="GPROTEINBRPT"/>
</dbReference>
<dbReference type="InterPro" id="IPR020472">
    <property type="entry name" value="WD40_PAC1"/>
</dbReference>
<dbReference type="InterPro" id="IPR001680">
    <property type="entry name" value="WD40_rpt"/>
</dbReference>
<keyword evidence="2" id="KW-0677">Repeat</keyword>
<accession>A0A7S0TBX3</accession>
<feature type="repeat" description="WD" evidence="3">
    <location>
        <begin position="66"/>
        <end position="107"/>
    </location>
</feature>
<dbReference type="GO" id="GO:0006367">
    <property type="term" value="P:transcription initiation at RNA polymerase II promoter"/>
    <property type="evidence" value="ECO:0007669"/>
    <property type="project" value="TreeGrafter"/>
</dbReference>
<evidence type="ECO:0000313" key="4">
    <source>
        <dbReference type="EMBL" id="CAD8731751.1"/>
    </source>
</evidence>
<dbReference type="CDD" id="cd00200">
    <property type="entry name" value="WD40"/>
    <property type="match status" value="1"/>
</dbReference>
<dbReference type="PROSITE" id="PS50294">
    <property type="entry name" value="WD_REPEATS_REGION"/>
    <property type="match status" value="3"/>
</dbReference>
<sequence>MADRRQQRQQQTHGTQKGTCLAWYRGHCFPIWDVEFSPLGLYFATASHDRTARLWSTDKGVPLRIFAGHLSDVECVRFHPNCNYVLTGSSDRTIRMWDIQSGNCVRLMSGHLNSVHDLQVTSDGRCIVSASQDKTIRVWDIATAECISVLHGHTEAVTKLALAHSVNRNAVIIEEDEQKRSNDVSSFPLIVSSSMDNTVRFWNVNDTEKPLIKTIPTNISISHLEMTRSNLLMLAGTV</sequence>
<feature type="repeat" description="WD" evidence="3">
    <location>
        <begin position="189"/>
        <end position="212"/>
    </location>
</feature>
<dbReference type="PROSITE" id="PS50082">
    <property type="entry name" value="WD_REPEATS_2"/>
    <property type="match status" value="4"/>
</dbReference>
<dbReference type="PROSITE" id="PS00678">
    <property type="entry name" value="WD_REPEATS_1"/>
    <property type="match status" value="2"/>
</dbReference>
<dbReference type="Gene3D" id="2.130.10.10">
    <property type="entry name" value="YVTN repeat-like/Quinoprotein amine dehydrogenase"/>
    <property type="match status" value="2"/>
</dbReference>